<dbReference type="SUPFAM" id="SSF51735">
    <property type="entry name" value="NAD(P)-binding Rossmann-fold domains"/>
    <property type="match status" value="1"/>
</dbReference>
<protein>
    <submittedName>
        <fullName evidence="3">Trk system potassium uptake protein TrkA</fullName>
    </submittedName>
</protein>
<dbReference type="InterPro" id="IPR050721">
    <property type="entry name" value="Trk_Ktr_HKT_K-transport"/>
</dbReference>
<dbReference type="Pfam" id="PF02254">
    <property type="entry name" value="TrkA_N"/>
    <property type="match status" value="1"/>
</dbReference>
<dbReference type="InterPro" id="IPR036721">
    <property type="entry name" value="RCK_C_sf"/>
</dbReference>
<dbReference type="PANTHER" id="PTHR43833:SF8">
    <property type="entry name" value="TRK SYSTEM POTASSIUM UPTAKE PROTEIN TRKA"/>
    <property type="match status" value="1"/>
</dbReference>
<evidence type="ECO:0000259" key="2">
    <source>
        <dbReference type="PROSITE" id="PS51202"/>
    </source>
</evidence>
<keyword evidence="4" id="KW-1185">Reference proteome</keyword>
<feature type="domain" description="RCK N-terminal" evidence="1">
    <location>
        <begin position="3"/>
        <end position="121"/>
    </location>
</feature>
<dbReference type="PANTHER" id="PTHR43833">
    <property type="entry name" value="POTASSIUM CHANNEL PROTEIN 2-RELATED-RELATED"/>
    <property type="match status" value="1"/>
</dbReference>
<dbReference type="InterPro" id="IPR003148">
    <property type="entry name" value="RCK_N"/>
</dbReference>
<dbReference type="Pfam" id="PF02080">
    <property type="entry name" value="TrkA_C"/>
    <property type="match status" value="1"/>
</dbReference>
<dbReference type="GO" id="GO:0006813">
    <property type="term" value="P:potassium ion transport"/>
    <property type="evidence" value="ECO:0007669"/>
    <property type="project" value="InterPro"/>
</dbReference>
<dbReference type="Gene3D" id="3.30.70.1450">
    <property type="entry name" value="Regulator of K+ conductance, C-terminal domain"/>
    <property type="match status" value="1"/>
</dbReference>
<gene>
    <name evidence="3" type="primary">trkA</name>
    <name evidence="3" type="ORF">Cch01nite_12320</name>
</gene>
<dbReference type="GO" id="GO:0008324">
    <property type="term" value="F:monoatomic cation transmembrane transporter activity"/>
    <property type="evidence" value="ECO:0007669"/>
    <property type="project" value="InterPro"/>
</dbReference>
<proteinExistence type="predicted"/>
<comment type="caution">
    <text evidence="3">The sequence shown here is derived from an EMBL/GenBank/DDBJ whole genome shotgun (WGS) entry which is preliminary data.</text>
</comment>
<accession>A0A919NZG5</accession>
<sequence>MRLVHFVIMGCGRVGATLAQTLESNGHSVAVIDQNPEAFRRLDAEFGGNKVTGLGFDRDTLTQAGIEDAFGFAAVSDGDNSNILAARVVRETFGIENVVARIYDPHRAEIYQRLGIPTVATVRWTAHQVLRRMLPMGATDDYRDSSGQIQLAQVDVHEGWIGRPLRALESASGSRIAYLTRYGDGVLPTSDTVLQENDTVHVLLKADDAAFVERTLANAPAVTE</sequence>
<organism evidence="3 4">
    <name type="scientific">Cellulomonas chitinilytica</name>
    <dbReference type="NCBI Taxonomy" id="398759"/>
    <lineage>
        <taxon>Bacteria</taxon>
        <taxon>Bacillati</taxon>
        <taxon>Actinomycetota</taxon>
        <taxon>Actinomycetes</taxon>
        <taxon>Micrococcales</taxon>
        <taxon>Cellulomonadaceae</taxon>
        <taxon>Cellulomonas</taxon>
    </lineage>
</organism>
<dbReference type="EMBL" id="BONK01000003">
    <property type="protein sequence ID" value="GIG20508.1"/>
    <property type="molecule type" value="Genomic_DNA"/>
</dbReference>
<dbReference type="InterPro" id="IPR036291">
    <property type="entry name" value="NAD(P)-bd_dom_sf"/>
</dbReference>
<reference evidence="3" key="1">
    <citation type="submission" date="2021-01" db="EMBL/GenBank/DDBJ databases">
        <title>Whole genome shotgun sequence of Cellulomonas chitinilytica NBRC 110799.</title>
        <authorList>
            <person name="Komaki H."/>
            <person name="Tamura T."/>
        </authorList>
    </citation>
    <scope>NUCLEOTIDE SEQUENCE</scope>
    <source>
        <strain evidence="3">NBRC 110799</strain>
    </source>
</reference>
<name>A0A919NZG5_9CELL</name>
<feature type="domain" description="RCK C-terminal" evidence="2">
    <location>
        <begin position="139"/>
        <end position="218"/>
    </location>
</feature>
<dbReference type="PROSITE" id="PS51201">
    <property type="entry name" value="RCK_N"/>
    <property type="match status" value="1"/>
</dbReference>
<dbReference type="InterPro" id="IPR006037">
    <property type="entry name" value="RCK_C"/>
</dbReference>
<evidence type="ECO:0000313" key="4">
    <source>
        <dbReference type="Proteomes" id="UP000632740"/>
    </source>
</evidence>
<dbReference type="PROSITE" id="PS51202">
    <property type="entry name" value="RCK_C"/>
    <property type="match status" value="1"/>
</dbReference>
<evidence type="ECO:0000313" key="3">
    <source>
        <dbReference type="EMBL" id="GIG20508.1"/>
    </source>
</evidence>
<dbReference type="AlphaFoldDB" id="A0A919NZG5"/>
<dbReference type="SUPFAM" id="SSF116726">
    <property type="entry name" value="TrkA C-terminal domain-like"/>
    <property type="match status" value="1"/>
</dbReference>
<dbReference type="Gene3D" id="3.40.50.720">
    <property type="entry name" value="NAD(P)-binding Rossmann-like Domain"/>
    <property type="match status" value="1"/>
</dbReference>
<dbReference type="Proteomes" id="UP000632740">
    <property type="component" value="Unassembled WGS sequence"/>
</dbReference>
<evidence type="ECO:0000259" key="1">
    <source>
        <dbReference type="PROSITE" id="PS51201"/>
    </source>
</evidence>